<evidence type="ECO:0008006" key="4">
    <source>
        <dbReference type="Google" id="ProtNLM"/>
    </source>
</evidence>
<dbReference type="AlphaFoldDB" id="A0A227NBQ8"/>
<dbReference type="InterPro" id="IPR007712">
    <property type="entry name" value="RelE/ParE_toxin"/>
</dbReference>
<dbReference type="Pfam" id="PF05016">
    <property type="entry name" value="ParE_toxin"/>
    <property type="match status" value="1"/>
</dbReference>
<dbReference type="Gene3D" id="3.30.2310.20">
    <property type="entry name" value="RelE-like"/>
    <property type="match status" value="1"/>
</dbReference>
<protein>
    <recommendedName>
        <fullName evidence="4">Plasmid stabilization protein</fullName>
    </recommendedName>
</protein>
<dbReference type="OrthoDB" id="981785at2"/>
<evidence type="ECO:0000256" key="1">
    <source>
        <dbReference type="ARBA" id="ARBA00022649"/>
    </source>
</evidence>
<dbReference type="Proteomes" id="UP000214684">
    <property type="component" value="Unassembled WGS sequence"/>
</dbReference>
<comment type="caution">
    <text evidence="2">The sequence shown here is derived from an EMBL/GenBank/DDBJ whole genome shotgun (WGS) entry which is preliminary data.</text>
</comment>
<name>A0A227NBQ8_9FLAO</name>
<sequence>MSNTKTVVFWTKNAKEDLKDIYISLKKEISKESVLKIRDELFHCTDNIVFPEQFQIDEYRIDCRRIVIRNYKILYQIKEDSIFVIRVFNSFQNPMKSIK</sequence>
<proteinExistence type="predicted"/>
<evidence type="ECO:0000313" key="3">
    <source>
        <dbReference type="Proteomes" id="UP000214684"/>
    </source>
</evidence>
<organism evidence="2 3">
    <name type="scientific">Flavobacterium araucananum</name>
    <dbReference type="NCBI Taxonomy" id="946678"/>
    <lineage>
        <taxon>Bacteria</taxon>
        <taxon>Pseudomonadati</taxon>
        <taxon>Bacteroidota</taxon>
        <taxon>Flavobacteriia</taxon>
        <taxon>Flavobacteriales</taxon>
        <taxon>Flavobacteriaceae</taxon>
        <taxon>Flavobacterium</taxon>
    </lineage>
</organism>
<dbReference type="InterPro" id="IPR035093">
    <property type="entry name" value="RelE/ParE_toxin_dom_sf"/>
</dbReference>
<evidence type="ECO:0000313" key="2">
    <source>
        <dbReference type="EMBL" id="OXE95017.1"/>
    </source>
</evidence>
<dbReference type="RefSeq" id="WP_089482102.1">
    <property type="nucleotide sequence ID" value="NZ_MUGS01000128.1"/>
</dbReference>
<keyword evidence="3" id="KW-1185">Reference proteome</keyword>
<reference evidence="2 3" key="1">
    <citation type="submission" date="2016-11" db="EMBL/GenBank/DDBJ databases">
        <title>Whole genomes of Flavobacteriaceae.</title>
        <authorList>
            <person name="Stine C."/>
            <person name="Li C."/>
            <person name="Tadesse D."/>
        </authorList>
    </citation>
    <scope>NUCLEOTIDE SEQUENCE [LARGE SCALE GENOMIC DNA]</scope>
    <source>
        <strain evidence="2 3">DSM 24704</strain>
    </source>
</reference>
<keyword evidence="1" id="KW-1277">Toxin-antitoxin system</keyword>
<gene>
    <name evidence="2" type="ORF">B0A64_24755</name>
</gene>
<dbReference type="SUPFAM" id="SSF143011">
    <property type="entry name" value="RelE-like"/>
    <property type="match status" value="1"/>
</dbReference>
<dbReference type="EMBL" id="MUGS01000128">
    <property type="protein sequence ID" value="OXE95017.1"/>
    <property type="molecule type" value="Genomic_DNA"/>
</dbReference>
<accession>A0A227NBQ8</accession>